<protein>
    <submittedName>
        <fullName evidence="1">Uncharacterized protein</fullName>
    </submittedName>
</protein>
<dbReference type="InterPro" id="IPR035196">
    <property type="entry name" value="DUF5312"/>
</dbReference>
<dbReference type="RefSeq" id="WP_048595235.1">
    <property type="nucleotide sequence ID" value="NZ_CVLB01000002.1"/>
</dbReference>
<evidence type="ECO:0000313" key="2">
    <source>
        <dbReference type="Proteomes" id="UP000043763"/>
    </source>
</evidence>
<accession>A0A0G4K8U8</accession>
<sequence length="505" mass="59079">MNFFDYIKYNLFNIRTPELVEKMRMEEYSDRISKQKYNFVDLKTKSLTVTCAKFMFEMYKVIGPLLNPLKEEFIIKDGKQFSYYLIEVSFNNEMKELYATLNRDYMMSKIQEGKNPNAVFNEVKNNFVKFKKFISGESGKEINLTFNLLKDFAQLSNFDFFLFLRAFCPSFVDGAYNSNPQFKPSSNIQIVDDLVKLDYAVNSIVIRKELLSALNVFQQYLGMPAIPEKNIKSFLARIKYLQTPDVMHDIIVYLLKDFTYKCSINPSNVNIFVNYITDFTNNLKKDMDSIVSEIKSSKIAGMRNKIFNGIEILKMSNVNEEKNEQLEKFDCPIFTCVEPLQYIKTFIIEMFDINYKDPLNDMFLGAEFVSKDRNSQGLDAFYILNDVREVIQRFDTMLSPESENFKRLKTWIISKNKANANKDLIETMVNKIDTEGNKIVLSVYNSVIDLTTIVKNIFEDCKNNTKLEITNANKVQYLPKFNLDIAKKMLDDFDNFIALMKNFVR</sequence>
<dbReference type="AlphaFoldDB" id="A0A0G4K8U8"/>
<proteinExistence type="predicted"/>
<organism evidence="1 2">
    <name type="scientific">Brachyspira suanatina</name>
    <dbReference type="NCBI Taxonomy" id="381802"/>
    <lineage>
        <taxon>Bacteria</taxon>
        <taxon>Pseudomonadati</taxon>
        <taxon>Spirochaetota</taxon>
        <taxon>Spirochaetia</taxon>
        <taxon>Brachyspirales</taxon>
        <taxon>Brachyspiraceae</taxon>
        <taxon>Brachyspira</taxon>
    </lineage>
</organism>
<evidence type="ECO:0000313" key="1">
    <source>
        <dbReference type="EMBL" id="CRF34467.1"/>
    </source>
</evidence>
<dbReference type="EMBL" id="CVLB01000002">
    <property type="protein sequence ID" value="CRF34467.1"/>
    <property type="molecule type" value="Genomic_DNA"/>
</dbReference>
<name>A0A0G4K8U8_9SPIR</name>
<reference evidence="2" key="1">
    <citation type="submission" date="2015-04" db="EMBL/GenBank/DDBJ databases">
        <authorList>
            <person name="Mushtaq Mamoona"/>
        </authorList>
    </citation>
    <scope>NUCLEOTIDE SEQUENCE [LARGE SCALE GENOMIC DNA]</scope>
    <source>
        <strain evidence="2">AN4859/03</strain>
    </source>
</reference>
<dbReference type="Proteomes" id="UP000043763">
    <property type="component" value="Unassembled WGS sequence"/>
</dbReference>
<keyword evidence="2" id="KW-1185">Reference proteome</keyword>
<dbReference type="Pfam" id="PF17239">
    <property type="entry name" value="DUF5312"/>
    <property type="match status" value="1"/>
</dbReference>
<dbReference type="OrthoDB" id="308621at2"/>
<gene>
    <name evidence="1" type="ORF">BRSU_2037</name>
</gene>